<name>A0A7W0IDM7_9ACTN</name>
<evidence type="ECO:0000313" key="2">
    <source>
        <dbReference type="EMBL" id="MBA2951424.1"/>
    </source>
</evidence>
<protein>
    <submittedName>
        <fullName evidence="2">Uncharacterized protein</fullName>
    </submittedName>
</protein>
<evidence type="ECO:0000313" key="3">
    <source>
        <dbReference type="Proteomes" id="UP000545761"/>
    </source>
</evidence>
<gene>
    <name evidence="2" type="ORF">H1D24_38185</name>
</gene>
<organism evidence="2 3">
    <name type="scientific">Streptomyces himalayensis subsp. himalayensis</name>
    <dbReference type="NCBI Taxonomy" id="2756131"/>
    <lineage>
        <taxon>Bacteria</taxon>
        <taxon>Bacillati</taxon>
        <taxon>Actinomycetota</taxon>
        <taxon>Actinomycetes</taxon>
        <taxon>Kitasatosporales</taxon>
        <taxon>Streptomycetaceae</taxon>
        <taxon>Streptomyces</taxon>
        <taxon>Streptomyces himalayensis</taxon>
    </lineage>
</organism>
<reference evidence="2 3" key="1">
    <citation type="submission" date="2020-07" db="EMBL/GenBank/DDBJ databases">
        <title>Streptomyces isolated from Indian soil.</title>
        <authorList>
            <person name="Mandal S."/>
            <person name="Maiti P.K."/>
        </authorList>
    </citation>
    <scope>NUCLEOTIDE SEQUENCE [LARGE SCALE GENOMIC DNA]</scope>
    <source>
        <strain evidence="2 3">PSKA28</strain>
    </source>
</reference>
<sequence>MLVCSLKTQSPQPVPDDGRYHVLRFPFGTSESLDEHRMHQAAQPDGCQVTDWRADDRSGLIWPIAPGWGFLSAMIQWEPGGYVELRDRFTRDPLGLYGPPDSTATDHRPPSRGMQSFTKVWQMKVHPSTPLGLLVAHDDDVPRRVTLAEFKLVIHTEGA</sequence>
<evidence type="ECO:0000256" key="1">
    <source>
        <dbReference type="SAM" id="MobiDB-lite"/>
    </source>
</evidence>
<dbReference type="Proteomes" id="UP000545761">
    <property type="component" value="Unassembled WGS sequence"/>
</dbReference>
<feature type="region of interest" description="Disordered" evidence="1">
    <location>
        <begin position="94"/>
        <end position="114"/>
    </location>
</feature>
<dbReference type="EMBL" id="JACEHE010000046">
    <property type="protein sequence ID" value="MBA2951424.1"/>
    <property type="molecule type" value="Genomic_DNA"/>
</dbReference>
<accession>A0A7W0IDM7</accession>
<dbReference type="AlphaFoldDB" id="A0A7W0IDM7"/>
<proteinExistence type="predicted"/>
<comment type="caution">
    <text evidence="2">The sequence shown here is derived from an EMBL/GenBank/DDBJ whole genome shotgun (WGS) entry which is preliminary data.</text>
</comment>